<protein>
    <submittedName>
        <fullName evidence="2">Uncharacterized protein</fullName>
    </submittedName>
</protein>
<dbReference type="Proteomes" id="UP000799440">
    <property type="component" value="Unassembled WGS sequence"/>
</dbReference>
<reference evidence="2" key="1">
    <citation type="journal article" date="2020" name="Stud. Mycol.">
        <title>101 Dothideomycetes genomes: a test case for predicting lifestyles and emergence of pathogens.</title>
        <authorList>
            <person name="Haridas S."/>
            <person name="Albert R."/>
            <person name="Binder M."/>
            <person name="Bloem J."/>
            <person name="Labutti K."/>
            <person name="Salamov A."/>
            <person name="Andreopoulos B."/>
            <person name="Baker S."/>
            <person name="Barry K."/>
            <person name="Bills G."/>
            <person name="Bluhm B."/>
            <person name="Cannon C."/>
            <person name="Castanera R."/>
            <person name="Culley D."/>
            <person name="Daum C."/>
            <person name="Ezra D."/>
            <person name="Gonzalez J."/>
            <person name="Henrissat B."/>
            <person name="Kuo A."/>
            <person name="Liang C."/>
            <person name="Lipzen A."/>
            <person name="Lutzoni F."/>
            <person name="Magnuson J."/>
            <person name="Mondo S."/>
            <person name="Nolan M."/>
            <person name="Ohm R."/>
            <person name="Pangilinan J."/>
            <person name="Park H.-J."/>
            <person name="Ramirez L."/>
            <person name="Alfaro M."/>
            <person name="Sun H."/>
            <person name="Tritt A."/>
            <person name="Yoshinaga Y."/>
            <person name="Zwiers L.-H."/>
            <person name="Turgeon B."/>
            <person name="Goodwin S."/>
            <person name="Spatafora J."/>
            <person name="Crous P."/>
            <person name="Grigoriev I."/>
        </authorList>
    </citation>
    <scope>NUCLEOTIDE SEQUENCE</scope>
    <source>
        <strain evidence="2">CBS 119925</strain>
    </source>
</reference>
<name>A0A6A6VLL1_9PLEO</name>
<accession>A0A6A6VLL1</accession>
<gene>
    <name evidence="2" type="ORF">M011DRAFT_483392</name>
</gene>
<dbReference type="AlphaFoldDB" id="A0A6A6VLL1"/>
<organism evidence="2 3">
    <name type="scientific">Sporormia fimetaria CBS 119925</name>
    <dbReference type="NCBI Taxonomy" id="1340428"/>
    <lineage>
        <taxon>Eukaryota</taxon>
        <taxon>Fungi</taxon>
        <taxon>Dikarya</taxon>
        <taxon>Ascomycota</taxon>
        <taxon>Pezizomycotina</taxon>
        <taxon>Dothideomycetes</taxon>
        <taxon>Pleosporomycetidae</taxon>
        <taxon>Pleosporales</taxon>
        <taxon>Sporormiaceae</taxon>
        <taxon>Sporormia</taxon>
    </lineage>
</organism>
<evidence type="ECO:0000313" key="2">
    <source>
        <dbReference type="EMBL" id="KAF2751488.1"/>
    </source>
</evidence>
<evidence type="ECO:0000256" key="1">
    <source>
        <dbReference type="SAM" id="MobiDB-lite"/>
    </source>
</evidence>
<dbReference type="EMBL" id="MU006562">
    <property type="protein sequence ID" value="KAF2751488.1"/>
    <property type="molecule type" value="Genomic_DNA"/>
</dbReference>
<feature type="region of interest" description="Disordered" evidence="1">
    <location>
        <begin position="225"/>
        <end position="246"/>
    </location>
</feature>
<feature type="compositionally biased region" description="Basic and acidic residues" evidence="1">
    <location>
        <begin position="230"/>
        <end position="246"/>
    </location>
</feature>
<sequence>MTQPTPPPQKPAPNLTVPQLIEAYRNWTLHLQEEHILLQKDYIQLQREYTLIRDERYILRARNTSSAEEVKRLKENRDWMDRKNAVLVSEHKVLLKKYAGLKGEMKRRVGTEHALEAQNEQVVLIGKPAEKCLEENVEGAEDGGVSRVQDEHTLLGAEEKGRLQQETGFGSWLEQQVELWEPVNECQDVEEEAKCRLQDQHTLIHTEINERLDDGQDGENLLKQKLQTRKPPEQCLDKNAESTEDGKKGVVVARDGCVEVQKEDRMHEMIPPALLKRLAAALEGMESTHS</sequence>
<keyword evidence="3" id="KW-1185">Reference proteome</keyword>
<evidence type="ECO:0000313" key="3">
    <source>
        <dbReference type="Proteomes" id="UP000799440"/>
    </source>
</evidence>
<proteinExistence type="predicted"/>